<organism evidence="5 6">
    <name type="scientific">Trinickia caryophylli</name>
    <name type="common">Paraburkholderia caryophylli</name>
    <dbReference type="NCBI Taxonomy" id="28094"/>
    <lineage>
        <taxon>Bacteria</taxon>
        <taxon>Pseudomonadati</taxon>
        <taxon>Pseudomonadota</taxon>
        <taxon>Betaproteobacteria</taxon>
        <taxon>Burkholderiales</taxon>
        <taxon>Burkholderiaceae</taxon>
        <taxon>Trinickia</taxon>
    </lineage>
</organism>
<keyword evidence="1 3" id="KW-0807">Transducer</keyword>
<dbReference type="EMBL" id="FXAH01000011">
    <property type="protein sequence ID" value="SMF57928.1"/>
    <property type="molecule type" value="Genomic_DNA"/>
</dbReference>
<dbReference type="AlphaFoldDB" id="A0A1X7FSH9"/>
<name>A0A1X7FSH9_TRICW</name>
<dbReference type="GO" id="GO:0016020">
    <property type="term" value="C:membrane"/>
    <property type="evidence" value="ECO:0007669"/>
    <property type="project" value="InterPro"/>
</dbReference>
<gene>
    <name evidence="5" type="ORF">SAMN06295900_11148</name>
</gene>
<dbReference type="Gene3D" id="3.30.450.20">
    <property type="entry name" value="PAS domain"/>
    <property type="match status" value="1"/>
</dbReference>
<accession>A0A1X7FSH9</accession>
<dbReference type="PRINTS" id="PR00260">
    <property type="entry name" value="CHEMTRNSDUCR"/>
</dbReference>
<evidence type="ECO:0000313" key="5">
    <source>
        <dbReference type="EMBL" id="SMF57928.1"/>
    </source>
</evidence>
<evidence type="ECO:0000313" key="6">
    <source>
        <dbReference type="Proteomes" id="UP000192911"/>
    </source>
</evidence>
<dbReference type="PANTHER" id="PTHR32089">
    <property type="entry name" value="METHYL-ACCEPTING CHEMOTAXIS PROTEIN MCPB"/>
    <property type="match status" value="1"/>
</dbReference>
<comment type="similarity">
    <text evidence="2">Belongs to the methyl-accepting chemotaxis (MCP) protein family.</text>
</comment>
<keyword evidence="6" id="KW-1185">Reference proteome</keyword>
<dbReference type="Proteomes" id="UP000192911">
    <property type="component" value="Unassembled WGS sequence"/>
</dbReference>
<dbReference type="Pfam" id="PF00015">
    <property type="entry name" value="MCPsignal"/>
    <property type="match status" value="1"/>
</dbReference>
<evidence type="ECO:0000259" key="4">
    <source>
        <dbReference type="PROSITE" id="PS50111"/>
    </source>
</evidence>
<dbReference type="GO" id="GO:0004888">
    <property type="term" value="F:transmembrane signaling receptor activity"/>
    <property type="evidence" value="ECO:0007669"/>
    <property type="project" value="InterPro"/>
</dbReference>
<sequence length="343" mass="37446">MEIMADANEIVELTREVHRIAKGNVSDINDINRETTFLAINALIESARAGEAGRGFAVVANQVKVVSQRIGQLTAELGRELTALGDRMIAQLERQESQRLTDLALNMIEIIDRNLYERSCDVRWWATDSAIVDCLAHRAPERRAFASERLGVILDSYTVYLDLWVIDLEGNVVATGRPDRYAAAGQENVSQKAWFKAAAKSASGAEYATAELEPIAALGGAVAATYAAAIREGGATAGRPLGVLAVFFNWAPQASTVVKGVRLSPEEWGRTRCLLVDARQRVIASSDEKGTLEEVFPLKVSDPKAGAYRPDADTLIAYALTPGYETYEGMGWYGVIVRKRARN</sequence>
<feature type="domain" description="Methyl-accepting transducer" evidence="4">
    <location>
        <begin position="1"/>
        <end position="84"/>
    </location>
</feature>
<dbReference type="SUPFAM" id="SSF58104">
    <property type="entry name" value="Methyl-accepting chemotaxis protein (MCP) signaling domain"/>
    <property type="match status" value="1"/>
</dbReference>
<evidence type="ECO:0000256" key="3">
    <source>
        <dbReference type="PROSITE-ProRule" id="PRU00284"/>
    </source>
</evidence>
<dbReference type="PROSITE" id="PS50111">
    <property type="entry name" value="CHEMOTAXIS_TRANSDUC_2"/>
    <property type="match status" value="1"/>
</dbReference>
<protein>
    <submittedName>
        <fullName evidence="5">Methyl-accepting chemotaxis protein (MCP) signalling domain-containing protein</fullName>
    </submittedName>
</protein>
<dbReference type="STRING" id="28094.SAMN06295900_11148"/>
<dbReference type="InterPro" id="IPR004089">
    <property type="entry name" value="MCPsignal_dom"/>
</dbReference>
<proteinExistence type="inferred from homology"/>
<evidence type="ECO:0000256" key="1">
    <source>
        <dbReference type="ARBA" id="ARBA00023224"/>
    </source>
</evidence>
<dbReference type="InterPro" id="IPR004090">
    <property type="entry name" value="Chemotax_Me-accpt_rcpt"/>
</dbReference>
<dbReference type="GO" id="GO:0007165">
    <property type="term" value="P:signal transduction"/>
    <property type="evidence" value="ECO:0007669"/>
    <property type="project" value="UniProtKB-KW"/>
</dbReference>
<evidence type="ECO:0000256" key="2">
    <source>
        <dbReference type="ARBA" id="ARBA00029447"/>
    </source>
</evidence>
<reference evidence="6" key="1">
    <citation type="submission" date="2017-04" db="EMBL/GenBank/DDBJ databases">
        <authorList>
            <person name="Varghese N."/>
            <person name="Submissions S."/>
        </authorList>
    </citation>
    <scope>NUCLEOTIDE SEQUENCE [LARGE SCALE GENOMIC DNA]</scope>
    <source>
        <strain evidence="6">Ballard 720</strain>
    </source>
</reference>
<dbReference type="PANTHER" id="PTHR32089:SF112">
    <property type="entry name" value="LYSOZYME-LIKE PROTEIN-RELATED"/>
    <property type="match status" value="1"/>
</dbReference>
<dbReference type="Gene3D" id="1.10.287.950">
    <property type="entry name" value="Methyl-accepting chemotaxis protein"/>
    <property type="match status" value="1"/>
</dbReference>
<dbReference type="GO" id="GO:0006935">
    <property type="term" value="P:chemotaxis"/>
    <property type="evidence" value="ECO:0007669"/>
    <property type="project" value="InterPro"/>
</dbReference>